<evidence type="ECO:0000256" key="5">
    <source>
        <dbReference type="ARBA" id="ARBA00022737"/>
    </source>
</evidence>
<dbReference type="InterPro" id="IPR046956">
    <property type="entry name" value="RLP23-like"/>
</dbReference>
<evidence type="ECO:0000256" key="7">
    <source>
        <dbReference type="ARBA" id="ARBA00023136"/>
    </source>
</evidence>
<evidence type="ECO:0000313" key="12">
    <source>
        <dbReference type="EMBL" id="PQM38938.1"/>
    </source>
</evidence>
<dbReference type="EMBL" id="PJQY01003260">
    <property type="protein sequence ID" value="PQM38938.1"/>
    <property type="molecule type" value="Genomic_DNA"/>
</dbReference>
<sequence>MRAVLLLIRFLTIATITVSIGLCNGNLAGPCKEGEKQALLTFKQHLKDPANRLSSWVGEEDSNCCNWTGVVCDNLTGHVLELHLGNSNSLLNSTLPWGVRYLNLSKAGFEGIIPHQLGNLTSLRYLCLGDYKYNLKVENFQWVSGLSHLEHLDMSSADLSKASDWLQVTNMLPSLKELHLFGCGLYHIPPLPSINFNSLAILDLSANVFTSSMPKWVFSLRNLVSLSLNNCGFQGPIVNLGKYRGE</sequence>
<gene>
    <name evidence="12" type="ORF">Pyn_38529</name>
</gene>
<evidence type="ECO:0000256" key="3">
    <source>
        <dbReference type="ARBA" id="ARBA00022692"/>
    </source>
</evidence>
<dbReference type="Gene3D" id="3.80.10.10">
    <property type="entry name" value="Ribonuclease Inhibitor"/>
    <property type="match status" value="2"/>
</dbReference>
<keyword evidence="9" id="KW-0325">Glycoprotein</keyword>
<accession>A0A314UPY7</accession>
<feature type="domain" description="Leucine-rich repeat-containing N-terminal plant-type" evidence="11">
    <location>
        <begin position="34"/>
        <end position="73"/>
    </location>
</feature>
<name>A0A314UPY7_PRUYE</name>
<dbReference type="PANTHER" id="PTHR48063">
    <property type="entry name" value="LRR RECEPTOR-LIKE KINASE"/>
    <property type="match status" value="1"/>
</dbReference>
<evidence type="ECO:0000256" key="9">
    <source>
        <dbReference type="ARBA" id="ARBA00023180"/>
    </source>
</evidence>
<dbReference type="SUPFAM" id="SSF52058">
    <property type="entry name" value="L domain-like"/>
    <property type="match status" value="1"/>
</dbReference>
<dbReference type="InterPro" id="IPR032675">
    <property type="entry name" value="LRR_dom_sf"/>
</dbReference>
<evidence type="ECO:0000256" key="2">
    <source>
        <dbReference type="ARBA" id="ARBA00022614"/>
    </source>
</evidence>
<dbReference type="GO" id="GO:0016301">
    <property type="term" value="F:kinase activity"/>
    <property type="evidence" value="ECO:0007669"/>
    <property type="project" value="UniProtKB-KW"/>
</dbReference>
<proteinExistence type="predicted"/>
<evidence type="ECO:0000313" key="13">
    <source>
        <dbReference type="Proteomes" id="UP000250321"/>
    </source>
</evidence>
<keyword evidence="4 10" id="KW-0732">Signal</keyword>
<dbReference type="PANTHER" id="PTHR48063:SF98">
    <property type="entry name" value="LRR RECEPTOR-LIKE SERINE_THREONINE-PROTEIN KINASE FLS2"/>
    <property type="match status" value="1"/>
</dbReference>
<feature type="signal peptide" evidence="10">
    <location>
        <begin position="1"/>
        <end position="19"/>
    </location>
</feature>
<dbReference type="STRING" id="2094558.A0A314UPY7"/>
<keyword evidence="3" id="KW-0812">Transmembrane</keyword>
<dbReference type="InterPro" id="IPR013210">
    <property type="entry name" value="LRR_N_plant-typ"/>
</dbReference>
<keyword evidence="7" id="KW-0472">Membrane</keyword>
<dbReference type="Proteomes" id="UP000250321">
    <property type="component" value="Unassembled WGS sequence"/>
</dbReference>
<feature type="chain" id="PRO_5016467794" evidence="10">
    <location>
        <begin position="20"/>
        <end position="246"/>
    </location>
</feature>
<comment type="subcellular location">
    <subcellularLocation>
        <location evidence="1">Membrane</location>
        <topology evidence="1">Single-pass type I membrane protein</topology>
    </subcellularLocation>
</comment>
<evidence type="ECO:0000259" key="11">
    <source>
        <dbReference type="Pfam" id="PF08263"/>
    </source>
</evidence>
<keyword evidence="5" id="KW-0677">Repeat</keyword>
<protein>
    <submittedName>
        <fullName evidence="12">LRR receptor-like serine/threonine-protein kinase FLS2</fullName>
    </submittedName>
</protein>
<keyword evidence="2" id="KW-0433">Leucine-rich repeat</keyword>
<keyword evidence="6" id="KW-1133">Transmembrane helix</keyword>
<dbReference type="Pfam" id="PF08263">
    <property type="entry name" value="LRRNT_2"/>
    <property type="match status" value="1"/>
</dbReference>
<evidence type="ECO:0000256" key="8">
    <source>
        <dbReference type="ARBA" id="ARBA00023170"/>
    </source>
</evidence>
<dbReference type="OrthoDB" id="1162489at2759"/>
<comment type="caution">
    <text evidence="12">The sequence shown here is derived from an EMBL/GenBank/DDBJ whole genome shotgun (WGS) entry which is preliminary data.</text>
</comment>
<organism evidence="12 13">
    <name type="scientific">Prunus yedoensis var. nudiflora</name>
    <dbReference type="NCBI Taxonomy" id="2094558"/>
    <lineage>
        <taxon>Eukaryota</taxon>
        <taxon>Viridiplantae</taxon>
        <taxon>Streptophyta</taxon>
        <taxon>Embryophyta</taxon>
        <taxon>Tracheophyta</taxon>
        <taxon>Spermatophyta</taxon>
        <taxon>Magnoliopsida</taxon>
        <taxon>eudicotyledons</taxon>
        <taxon>Gunneridae</taxon>
        <taxon>Pentapetalae</taxon>
        <taxon>rosids</taxon>
        <taxon>fabids</taxon>
        <taxon>Rosales</taxon>
        <taxon>Rosaceae</taxon>
        <taxon>Amygdaloideae</taxon>
        <taxon>Amygdaleae</taxon>
        <taxon>Prunus</taxon>
    </lineage>
</organism>
<keyword evidence="12" id="KW-0418">Kinase</keyword>
<evidence type="ECO:0000256" key="10">
    <source>
        <dbReference type="SAM" id="SignalP"/>
    </source>
</evidence>
<evidence type="ECO:0000256" key="6">
    <source>
        <dbReference type="ARBA" id="ARBA00022989"/>
    </source>
</evidence>
<dbReference type="GO" id="GO:0016020">
    <property type="term" value="C:membrane"/>
    <property type="evidence" value="ECO:0007669"/>
    <property type="project" value="UniProtKB-SubCell"/>
</dbReference>
<evidence type="ECO:0000256" key="4">
    <source>
        <dbReference type="ARBA" id="ARBA00022729"/>
    </source>
</evidence>
<keyword evidence="13" id="KW-1185">Reference proteome</keyword>
<keyword evidence="12" id="KW-0808">Transferase</keyword>
<keyword evidence="8 12" id="KW-0675">Receptor</keyword>
<reference evidence="12 13" key="1">
    <citation type="submission" date="2018-02" db="EMBL/GenBank/DDBJ databases">
        <title>Draft genome of wild Prunus yedoensis var. nudiflora.</title>
        <authorList>
            <person name="Baek S."/>
            <person name="Kim J.-H."/>
            <person name="Choi K."/>
            <person name="Kim G.-B."/>
            <person name="Cho A."/>
            <person name="Jang H."/>
            <person name="Shin C.-H."/>
            <person name="Yu H.-J."/>
            <person name="Mun J.-H."/>
        </authorList>
    </citation>
    <scope>NUCLEOTIDE SEQUENCE [LARGE SCALE GENOMIC DNA]</scope>
    <source>
        <strain evidence="13">cv. Jeju island</strain>
        <tissue evidence="12">Leaf</tissue>
    </source>
</reference>
<evidence type="ECO:0000256" key="1">
    <source>
        <dbReference type="ARBA" id="ARBA00004479"/>
    </source>
</evidence>
<dbReference type="AlphaFoldDB" id="A0A314UPY7"/>